<name>A0A2X0KNA1_9BASI</name>
<evidence type="ECO:0000313" key="2">
    <source>
        <dbReference type="Proteomes" id="UP000249723"/>
    </source>
</evidence>
<organism evidence="1 2">
    <name type="scientific">Microbotryum saponariae</name>
    <dbReference type="NCBI Taxonomy" id="289078"/>
    <lineage>
        <taxon>Eukaryota</taxon>
        <taxon>Fungi</taxon>
        <taxon>Dikarya</taxon>
        <taxon>Basidiomycota</taxon>
        <taxon>Pucciniomycotina</taxon>
        <taxon>Microbotryomycetes</taxon>
        <taxon>Microbotryales</taxon>
        <taxon>Microbotryaceae</taxon>
        <taxon>Microbotryum</taxon>
    </lineage>
</organism>
<dbReference type="AlphaFoldDB" id="A0A2X0KNA1"/>
<evidence type="ECO:0000313" key="1">
    <source>
        <dbReference type="EMBL" id="SCZ92816.1"/>
    </source>
</evidence>
<gene>
    <name evidence="1" type="ORF">BZ3500_MVSOF-1268-A1-R1_C143G00761</name>
</gene>
<proteinExistence type="predicted"/>
<keyword evidence="2" id="KW-1185">Reference proteome</keyword>
<dbReference type="EMBL" id="FMWP01000026">
    <property type="protein sequence ID" value="SCZ92816.1"/>
    <property type="molecule type" value="Genomic_DNA"/>
</dbReference>
<sequence>MGYVFYIAGSAVSWSSKRQSRVADSTTDAEYLASRMLARKGFTSVSCSKSSMYNLLFDQLYYVSDVVIAKSDECISTYLFDQLYYVSDVVIAKSDE</sequence>
<accession>A0A2X0KNA1</accession>
<reference evidence="2" key="1">
    <citation type="submission" date="2016-10" db="EMBL/GenBank/DDBJ databases">
        <authorList>
            <person name="Jeantristanb JTB J.-T."/>
            <person name="Ricardo R."/>
        </authorList>
    </citation>
    <scope>NUCLEOTIDE SEQUENCE [LARGE SCALE GENOMIC DNA]</scope>
</reference>
<protein>
    <submittedName>
        <fullName evidence="1">BZ3500_MvSof-1268-A1-R1_C143g00761 protein</fullName>
    </submittedName>
</protein>
<dbReference type="Proteomes" id="UP000249723">
    <property type="component" value="Unassembled WGS sequence"/>
</dbReference>